<keyword evidence="2" id="KW-1185">Reference proteome</keyword>
<comment type="caution">
    <text evidence="1">The sequence shown here is derived from an EMBL/GenBank/DDBJ whole genome shotgun (WGS) entry which is preliminary data.</text>
</comment>
<evidence type="ECO:0000313" key="1">
    <source>
        <dbReference type="EMBL" id="KAI9512030.1"/>
    </source>
</evidence>
<proteinExistence type="predicted"/>
<dbReference type="Proteomes" id="UP001207468">
    <property type="component" value="Unassembled WGS sequence"/>
</dbReference>
<accession>A0ACC0UJW6</accession>
<sequence>MELKTSAWWVLASVFPLAPDLANYPMTHPSNKARQSASKRGSGRPSKLVVSPLANCSSDNDLVSSGRPGPECDSFTCARHDYGSNKCQASYLPVSRIRSDSRKSLSFMGAHINFRAQGDDQTQQLSGLLDTYRTRIGVH</sequence>
<protein>
    <submittedName>
        <fullName evidence="1">Uncharacterized protein</fullName>
    </submittedName>
</protein>
<organism evidence="1 2">
    <name type="scientific">Russula earlei</name>
    <dbReference type="NCBI Taxonomy" id="71964"/>
    <lineage>
        <taxon>Eukaryota</taxon>
        <taxon>Fungi</taxon>
        <taxon>Dikarya</taxon>
        <taxon>Basidiomycota</taxon>
        <taxon>Agaricomycotina</taxon>
        <taxon>Agaricomycetes</taxon>
        <taxon>Russulales</taxon>
        <taxon>Russulaceae</taxon>
        <taxon>Russula</taxon>
    </lineage>
</organism>
<dbReference type="EMBL" id="JAGFNK010000013">
    <property type="protein sequence ID" value="KAI9512030.1"/>
    <property type="molecule type" value="Genomic_DNA"/>
</dbReference>
<evidence type="ECO:0000313" key="2">
    <source>
        <dbReference type="Proteomes" id="UP001207468"/>
    </source>
</evidence>
<gene>
    <name evidence="1" type="ORF">F5148DRAFT_122579</name>
</gene>
<reference evidence="1" key="1">
    <citation type="submission" date="2021-03" db="EMBL/GenBank/DDBJ databases">
        <title>Evolutionary priming and transition to the ectomycorrhizal habit in an iconic lineage of mushroom-forming fungi: is preadaptation a requirement?</title>
        <authorList>
            <consortium name="DOE Joint Genome Institute"/>
            <person name="Looney B.P."/>
            <person name="Miyauchi S."/>
            <person name="Morin E."/>
            <person name="Drula E."/>
            <person name="Courty P.E."/>
            <person name="Chicoki N."/>
            <person name="Fauchery L."/>
            <person name="Kohler A."/>
            <person name="Kuo A."/>
            <person name="LaButti K."/>
            <person name="Pangilinan J."/>
            <person name="Lipzen A."/>
            <person name="Riley R."/>
            <person name="Andreopoulos W."/>
            <person name="He G."/>
            <person name="Johnson J."/>
            <person name="Barry K.W."/>
            <person name="Grigoriev I.V."/>
            <person name="Nagy L."/>
            <person name="Hibbett D."/>
            <person name="Henrissat B."/>
            <person name="Matheny P.B."/>
            <person name="Labbe J."/>
            <person name="Martin A.F."/>
        </authorList>
    </citation>
    <scope>NUCLEOTIDE SEQUENCE</scope>
    <source>
        <strain evidence="1">BPL698</strain>
    </source>
</reference>
<name>A0ACC0UJW6_9AGAM</name>